<feature type="compositionally biased region" description="Low complexity" evidence="1">
    <location>
        <begin position="268"/>
        <end position="278"/>
    </location>
</feature>
<feature type="compositionally biased region" description="Polar residues" evidence="1">
    <location>
        <begin position="317"/>
        <end position="326"/>
    </location>
</feature>
<reference evidence="3 4" key="1">
    <citation type="submission" date="2024-05" db="EMBL/GenBank/DDBJ databases">
        <title>A draft genome resource for the thread blight pathogen Marasmius tenuissimus strain MS-2.</title>
        <authorList>
            <person name="Yulfo-Soto G.E."/>
            <person name="Baruah I.K."/>
            <person name="Amoako-Attah I."/>
            <person name="Bukari Y."/>
            <person name="Meinhardt L.W."/>
            <person name="Bailey B.A."/>
            <person name="Cohen S.P."/>
        </authorList>
    </citation>
    <scope>NUCLEOTIDE SEQUENCE [LARGE SCALE GENOMIC DNA]</scope>
    <source>
        <strain evidence="3 4">MS-2</strain>
    </source>
</reference>
<feature type="region of interest" description="Disordered" evidence="1">
    <location>
        <begin position="315"/>
        <end position="342"/>
    </location>
</feature>
<sequence length="434" mass="44648">MLQCSETTPTTTNTPTTTQNNNTPTTTTTPTTANNPPTTTNTPTTSTTATTPRTTSSTSSSTQQQQQQTQQQQTTPPAQNQNTTPAQRGPTTVTSTQAGGHLSSLSSTLPSATSDKSESGGSHVGSILGTAAGVVGGIVAICVIAGFLMRRWRAKRDREEAEAASAFDPSDFRKSAMLLHDGASDRSPRPPSIIERRLAVNPMSSYGVAGYGAAAGGYGQYGNGYGQGLGPPQGGYDRGSFYEQDQYAQQYIPPPTSFSPMTSDPLFASPISPTGTPAPGTPGPGAPSSMYGADPYGHGPGASSSVYGAVADAHSPISESPTQSMLSPGLHVPGAQQQSQDTAALNRLSTASSILMNPFDSVAFGDGPVDMKRQATFDSMPSTPTTPAQGLESFMKDSAPETEGSSQGQPGTGTADGGKHVSTNGDFIDSYGHY</sequence>
<evidence type="ECO:0000313" key="4">
    <source>
        <dbReference type="Proteomes" id="UP001437256"/>
    </source>
</evidence>
<feature type="compositionally biased region" description="Polar residues" evidence="1">
    <location>
        <begin position="89"/>
        <end position="98"/>
    </location>
</feature>
<keyword evidence="4" id="KW-1185">Reference proteome</keyword>
<feature type="region of interest" description="Disordered" evidence="1">
    <location>
        <begin position="253"/>
        <end position="297"/>
    </location>
</feature>
<organism evidence="3 4">
    <name type="scientific">Marasmius tenuissimus</name>
    <dbReference type="NCBI Taxonomy" id="585030"/>
    <lineage>
        <taxon>Eukaryota</taxon>
        <taxon>Fungi</taxon>
        <taxon>Dikarya</taxon>
        <taxon>Basidiomycota</taxon>
        <taxon>Agaricomycotina</taxon>
        <taxon>Agaricomycetes</taxon>
        <taxon>Agaricomycetidae</taxon>
        <taxon>Agaricales</taxon>
        <taxon>Marasmiineae</taxon>
        <taxon>Marasmiaceae</taxon>
        <taxon>Marasmius</taxon>
    </lineage>
</organism>
<protein>
    <submittedName>
        <fullName evidence="3">Uncharacterized protein</fullName>
    </submittedName>
</protein>
<evidence type="ECO:0000313" key="3">
    <source>
        <dbReference type="EMBL" id="KAL0060363.1"/>
    </source>
</evidence>
<keyword evidence="2" id="KW-1133">Transmembrane helix</keyword>
<feature type="compositionally biased region" description="Low complexity" evidence="1">
    <location>
        <begin position="102"/>
        <end position="114"/>
    </location>
</feature>
<accession>A0ABR2ZI12</accession>
<feature type="transmembrane region" description="Helical" evidence="2">
    <location>
        <begin position="127"/>
        <end position="148"/>
    </location>
</feature>
<keyword evidence="2" id="KW-0472">Membrane</keyword>
<gene>
    <name evidence="3" type="ORF">AAF712_012869</name>
</gene>
<evidence type="ECO:0000256" key="1">
    <source>
        <dbReference type="SAM" id="MobiDB-lite"/>
    </source>
</evidence>
<comment type="caution">
    <text evidence="3">The sequence shown here is derived from an EMBL/GenBank/DDBJ whole genome shotgun (WGS) entry which is preliminary data.</text>
</comment>
<feature type="compositionally biased region" description="Low complexity" evidence="1">
    <location>
        <begin position="7"/>
        <end position="87"/>
    </location>
</feature>
<feature type="region of interest" description="Disordered" evidence="1">
    <location>
        <begin position="1"/>
        <end position="122"/>
    </location>
</feature>
<feature type="region of interest" description="Disordered" evidence="1">
    <location>
        <begin position="373"/>
        <end position="434"/>
    </location>
</feature>
<evidence type="ECO:0000256" key="2">
    <source>
        <dbReference type="SAM" id="Phobius"/>
    </source>
</evidence>
<name>A0ABR2ZI12_9AGAR</name>
<proteinExistence type="predicted"/>
<keyword evidence="2" id="KW-0812">Transmembrane</keyword>
<feature type="compositionally biased region" description="Polar residues" evidence="1">
    <location>
        <begin position="376"/>
        <end position="388"/>
    </location>
</feature>
<dbReference type="Proteomes" id="UP001437256">
    <property type="component" value="Unassembled WGS sequence"/>
</dbReference>
<dbReference type="EMBL" id="JBBXMP010000180">
    <property type="protein sequence ID" value="KAL0060363.1"/>
    <property type="molecule type" value="Genomic_DNA"/>
</dbReference>